<protein>
    <submittedName>
        <fullName evidence="2">Uncharacterized protein</fullName>
    </submittedName>
</protein>
<keyword evidence="1" id="KW-0812">Transmembrane</keyword>
<sequence length="64" mass="7271">MNYFDIVLVAIACVTTPLIVAVIVDIFYAEKRKVRFSLRRASVWYVGMFALSFIPSVLLLTQNS</sequence>
<accession>A0ABQ5NQ83</accession>
<evidence type="ECO:0000313" key="2">
    <source>
        <dbReference type="EMBL" id="GLC90482.1"/>
    </source>
</evidence>
<feature type="transmembrane region" description="Helical" evidence="1">
    <location>
        <begin position="6"/>
        <end position="29"/>
    </location>
</feature>
<organism evidence="2 3">
    <name type="scientific">Lysinibacillus piscis</name>
    <dbReference type="NCBI Taxonomy" id="2518931"/>
    <lineage>
        <taxon>Bacteria</taxon>
        <taxon>Bacillati</taxon>
        <taxon>Bacillota</taxon>
        <taxon>Bacilli</taxon>
        <taxon>Bacillales</taxon>
        <taxon>Bacillaceae</taxon>
        <taxon>Lysinibacillus</taxon>
    </lineage>
</organism>
<dbReference type="RefSeq" id="WP_264990395.1">
    <property type="nucleotide sequence ID" value="NZ_BRZA01000010.1"/>
</dbReference>
<reference evidence="2" key="1">
    <citation type="submission" date="2022-08" db="EMBL/GenBank/DDBJ databases">
        <title>Draft genome sequence of Lysinibacillus sp. strain KH24.</title>
        <authorList>
            <person name="Kanbe H."/>
            <person name="Itoh H."/>
        </authorList>
    </citation>
    <scope>NUCLEOTIDE SEQUENCE</scope>
    <source>
        <strain evidence="2">KH24</strain>
    </source>
</reference>
<name>A0ABQ5NQ83_9BACI</name>
<keyword evidence="1" id="KW-0472">Membrane</keyword>
<dbReference type="EMBL" id="BRZA01000010">
    <property type="protein sequence ID" value="GLC90482.1"/>
    <property type="molecule type" value="Genomic_DNA"/>
</dbReference>
<keyword evidence="1" id="KW-1133">Transmembrane helix</keyword>
<keyword evidence="3" id="KW-1185">Reference proteome</keyword>
<proteinExistence type="predicted"/>
<evidence type="ECO:0000256" key="1">
    <source>
        <dbReference type="SAM" id="Phobius"/>
    </source>
</evidence>
<gene>
    <name evidence="2" type="ORF">LYSBPC_36090</name>
</gene>
<evidence type="ECO:0000313" key="3">
    <source>
        <dbReference type="Proteomes" id="UP001065593"/>
    </source>
</evidence>
<dbReference type="Proteomes" id="UP001065593">
    <property type="component" value="Unassembled WGS sequence"/>
</dbReference>
<feature type="transmembrane region" description="Helical" evidence="1">
    <location>
        <begin position="41"/>
        <end position="61"/>
    </location>
</feature>
<comment type="caution">
    <text evidence="2">The sequence shown here is derived from an EMBL/GenBank/DDBJ whole genome shotgun (WGS) entry which is preliminary data.</text>
</comment>